<dbReference type="InterPro" id="IPR050834">
    <property type="entry name" value="Glycosyltransf_2"/>
</dbReference>
<reference evidence="4 5" key="1">
    <citation type="submission" date="2017-10" db="EMBL/GenBank/DDBJ databases">
        <title>Integration of genomic and chemical information greatly accelerates assignment of the full stereostructure of myelolactone, a potent inhibitor of myeloma from a marine-derived Micromonospora.</title>
        <authorList>
            <person name="Kim M.C."/>
            <person name="Machado H."/>
            <person name="Jensen P.R."/>
            <person name="Fenical W."/>
        </authorList>
    </citation>
    <scope>NUCLEOTIDE SEQUENCE [LARGE SCALE GENOMIC DNA]</scope>
    <source>
        <strain evidence="4 5">CNY-010</strain>
    </source>
</reference>
<dbReference type="RefSeq" id="WP_120572006.1">
    <property type="nucleotide sequence ID" value="NZ_CP024087.1"/>
</dbReference>
<evidence type="ECO:0000313" key="4">
    <source>
        <dbReference type="EMBL" id="AYF30220.1"/>
    </source>
</evidence>
<dbReference type="Pfam" id="PF00535">
    <property type="entry name" value="Glycos_transf_2"/>
    <property type="match status" value="1"/>
</dbReference>
<dbReference type="PANTHER" id="PTHR43685:SF2">
    <property type="entry name" value="GLYCOSYLTRANSFERASE 2-LIKE DOMAIN-CONTAINING PROTEIN"/>
    <property type="match status" value="1"/>
</dbReference>
<dbReference type="InterPro" id="IPR013216">
    <property type="entry name" value="Methyltransf_11"/>
</dbReference>
<evidence type="ECO:0000313" key="5">
    <source>
        <dbReference type="Proteomes" id="UP000267804"/>
    </source>
</evidence>
<gene>
    <name evidence="4" type="ORF">CSH63_22765</name>
</gene>
<dbReference type="InterPro" id="IPR029044">
    <property type="entry name" value="Nucleotide-diphossugar_trans"/>
</dbReference>
<dbReference type="Gene3D" id="1.25.40.10">
    <property type="entry name" value="Tetratricopeptide repeat domain"/>
    <property type="match status" value="1"/>
</dbReference>
<dbReference type="SMART" id="SM00028">
    <property type="entry name" value="TPR"/>
    <property type="match status" value="3"/>
</dbReference>
<dbReference type="PROSITE" id="PS50005">
    <property type="entry name" value="TPR"/>
    <property type="match status" value="2"/>
</dbReference>
<keyword evidence="1" id="KW-0802">TPR repeat</keyword>
<dbReference type="Pfam" id="PF13432">
    <property type="entry name" value="TPR_16"/>
    <property type="match status" value="2"/>
</dbReference>
<dbReference type="SUPFAM" id="SSF53448">
    <property type="entry name" value="Nucleotide-diphospho-sugar transferases"/>
    <property type="match status" value="1"/>
</dbReference>
<accession>A0A386WS49</accession>
<protein>
    <submittedName>
        <fullName evidence="4">Uncharacterized protein</fullName>
    </submittedName>
</protein>
<dbReference type="Proteomes" id="UP000267804">
    <property type="component" value="Chromosome"/>
</dbReference>
<sequence length="615" mass="68014">MFGTLACGSVLLAGVGACSDDKTPATKGSGGTVAPGAAQGDPKVLLQEGIEQGQAGKSDEAKATFEKVVALQGDNKFAWFNLGYLAQSRDATDEAVSAYDKALQIDGSYRPALYNKAILLEEAKPDEAVALYRKIVDADEGASTAYLRLGLMLVKQSDRTGARKAFASAIDADPKLAPAVPEDFRPQKTKRGDRVVKAPHVTVFTGSNRTRFLDDCLQSLLAQTYADWEWVVILNQGTRWRPEANDPRIRLLVRDGLSGVGAVKRQACAEAYGDILVELDDDDLLSSDCLAEVVAAFDANPGVGFVYSDTAQISEDGGRDDSRFAAAHGWRYRDERVDGREVSACCSLEPTPHNVSYIWYAPNHVRAFRRDLYEKVGGYNEELDVADDLDLMCRLYQAAEFHQIPKCLYLQRMHTRNTQRDPEVNARIQRRSVEIYDRNIQFNALAWAKRRDLLALDMGAAHNKPEGFLGLDRRAGDGVDIVCDVTNGIDLPDSSVGVIRAVDFLEHVPDKIGLFNELYRVLAPNGLLLSLTPSSDGRGAYQDPTHVAFYNENSFWYFTNEQYARFVPEIRCRFQVSRLGTYFPSDFHQANNIPYVVANLIAVKDETRNGGLLTI</sequence>
<dbReference type="KEGG" id="mtua:CSH63_22765"/>
<feature type="repeat" description="TPR" evidence="1">
    <location>
        <begin position="76"/>
        <end position="109"/>
    </location>
</feature>
<dbReference type="PANTHER" id="PTHR43685">
    <property type="entry name" value="GLYCOSYLTRANSFERASE"/>
    <property type="match status" value="1"/>
</dbReference>
<dbReference type="Gene3D" id="3.90.550.10">
    <property type="entry name" value="Spore Coat Polysaccharide Biosynthesis Protein SpsA, Chain A"/>
    <property type="match status" value="1"/>
</dbReference>
<dbReference type="InterPro" id="IPR001173">
    <property type="entry name" value="Glyco_trans_2-like"/>
</dbReference>
<proteinExistence type="predicted"/>
<organism evidence="4 5">
    <name type="scientific">Micromonospora tulbaghiae</name>
    <dbReference type="NCBI Taxonomy" id="479978"/>
    <lineage>
        <taxon>Bacteria</taxon>
        <taxon>Bacillati</taxon>
        <taxon>Actinomycetota</taxon>
        <taxon>Actinomycetes</taxon>
        <taxon>Micromonosporales</taxon>
        <taxon>Micromonosporaceae</taxon>
        <taxon>Micromonospora</taxon>
    </lineage>
</organism>
<dbReference type="EMBL" id="CP024087">
    <property type="protein sequence ID" value="AYF30220.1"/>
    <property type="molecule type" value="Genomic_DNA"/>
</dbReference>
<feature type="domain" description="Methyltransferase type 11" evidence="3">
    <location>
        <begin position="479"/>
        <end position="529"/>
    </location>
</feature>
<dbReference type="AlphaFoldDB" id="A0A386WS49"/>
<dbReference type="GO" id="GO:0008757">
    <property type="term" value="F:S-adenosylmethionine-dependent methyltransferase activity"/>
    <property type="evidence" value="ECO:0007669"/>
    <property type="project" value="InterPro"/>
</dbReference>
<dbReference type="InterPro" id="IPR029063">
    <property type="entry name" value="SAM-dependent_MTases_sf"/>
</dbReference>
<dbReference type="SUPFAM" id="SSF53335">
    <property type="entry name" value="S-adenosyl-L-methionine-dependent methyltransferases"/>
    <property type="match status" value="1"/>
</dbReference>
<dbReference type="InterPro" id="IPR011990">
    <property type="entry name" value="TPR-like_helical_dom_sf"/>
</dbReference>
<evidence type="ECO:0000259" key="3">
    <source>
        <dbReference type="Pfam" id="PF08241"/>
    </source>
</evidence>
<dbReference type="Gene3D" id="3.40.50.150">
    <property type="entry name" value="Vaccinia Virus protein VP39"/>
    <property type="match status" value="1"/>
</dbReference>
<evidence type="ECO:0000259" key="2">
    <source>
        <dbReference type="Pfam" id="PF00535"/>
    </source>
</evidence>
<name>A0A386WS49_9ACTN</name>
<dbReference type="SUPFAM" id="SSF48452">
    <property type="entry name" value="TPR-like"/>
    <property type="match status" value="1"/>
</dbReference>
<dbReference type="InterPro" id="IPR019734">
    <property type="entry name" value="TPR_rpt"/>
</dbReference>
<evidence type="ECO:0000256" key="1">
    <source>
        <dbReference type="PROSITE-ProRule" id="PRU00339"/>
    </source>
</evidence>
<feature type="repeat" description="TPR" evidence="1">
    <location>
        <begin position="143"/>
        <end position="176"/>
    </location>
</feature>
<feature type="domain" description="Glycosyltransferase 2-like" evidence="2">
    <location>
        <begin position="208"/>
        <end position="339"/>
    </location>
</feature>
<dbReference type="Pfam" id="PF08241">
    <property type="entry name" value="Methyltransf_11"/>
    <property type="match status" value="1"/>
</dbReference>